<protein>
    <recommendedName>
        <fullName evidence="12">Neurotransmitter-gated ion-channel ligand-binding domain-containing protein</fullName>
    </recommendedName>
</protein>
<comment type="caution">
    <text evidence="13">The sequence shown here is derived from an EMBL/GenBank/DDBJ whole genome shotgun (WGS) entry which is preliminary data.</text>
</comment>
<dbReference type="GO" id="GO:0004888">
    <property type="term" value="F:transmembrane signaling receptor activity"/>
    <property type="evidence" value="ECO:0007669"/>
    <property type="project" value="InterPro"/>
</dbReference>
<dbReference type="PRINTS" id="PR00252">
    <property type="entry name" value="NRIONCHANNEL"/>
</dbReference>
<evidence type="ECO:0000313" key="13">
    <source>
        <dbReference type="EMBL" id="CAH3144296.1"/>
    </source>
</evidence>
<evidence type="ECO:0000256" key="2">
    <source>
        <dbReference type="ARBA" id="ARBA00022475"/>
    </source>
</evidence>
<keyword evidence="9 11" id="KW-0407">Ion channel</keyword>
<feature type="transmembrane region" description="Helical" evidence="11">
    <location>
        <begin position="20"/>
        <end position="45"/>
    </location>
</feature>
<keyword evidence="5 11" id="KW-0406">Ion transport</keyword>
<evidence type="ECO:0000256" key="10">
    <source>
        <dbReference type="ARBA" id="ARBA00034099"/>
    </source>
</evidence>
<dbReference type="InterPro" id="IPR006202">
    <property type="entry name" value="Neur_chan_lig-bd"/>
</dbReference>
<organism evidence="13 14">
    <name type="scientific">Pocillopora meandrina</name>
    <dbReference type="NCBI Taxonomy" id="46732"/>
    <lineage>
        <taxon>Eukaryota</taxon>
        <taxon>Metazoa</taxon>
        <taxon>Cnidaria</taxon>
        <taxon>Anthozoa</taxon>
        <taxon>Hexacorallia</taxon>
        <taxon>Scleractinia</taxon>
        <taxon>Astrocoeniina</taxon>
        <taxon>Pocilloporidae</taxon>
        <taxon>Pocillopora</taxon>
    </lineage>
</organism>
<dbReference type="InterPro" id="IPR036734">
    <property type="entry name" value="Neur_chan_lig-bd_sf"/>
</dbReference>
<comment type="caution">
    <text evidence="11">Lacks conserved residue(s) required for the propagation of feature annotation.</text>
</comment>
<dbReference type="PROSITE" id="PS00236">
    <property type="entry name" value="NEUROTR_ION_CHANNEL"/>
    <property type="match status" value="1"/>
</dbReference>
<dbReference type="GO" id="GO:0022848">
    <property type="term" value="F:acetylcholine-gated monoatomic cation-selective channel activity"/>
    <property type="evidence" value="ECO:0007669"/>
    <property type="project" value="InterPro"/>
</dbReference>
<comment type="subcellular location">
    <subcellularLocation>
        <location evidence="10">Synaptic cell membrane</location>
        <topology evidence="10">Multi-pass membrane protein</topology>
    </subcellularLocation>
</comment>
<evidence type="ECO:0000256" key="9">
    <source>
        <dbReference type="ARBA" id="ARBA00023303"/>
    </source>
</evidence>
<proteinExistence type="inferred from homology"/>
<gene>
    <name evidence="13" type="ORF">PMEA_00020963</name>
</gene>
<evidence type="ECO:0000256" key="6">
    <source>
        <dbReference type="ARBA" id="ARBA00023136"/>
    </source>
</evidence>
<keyword evidence="7" id="KW-0675">Receptor</keyword>
<comment type="similarity">
    <text evidence="11">Belongs to the ligand-gated ion channel (TC 1.A.9) family.</text>
</comment>
<evidence type="ECO:0000259" key="12">
    <source>
        <dbReference type="Pfam" id="PF02931"/>
    </source>
</evidence>
<dbReference type="CDD" id="cd18997">
    <property type="entry name" value="LGIC_ECD_nAChR"/>
    <property type="match status" value="1"/>
</dbReference>
<evidence type="ECO:0000256" key="3">
    <source>
        <dbReference type="ARBA" id="ARBA00022692"/>
    </source>
</evidence>
<accession>A0AAU9XF74</accession>
<keyword evidence="2" id="KW-1003">Cell membrane</keyword>
<dbReference type="AlphaFoldDB" id="A0AAU9XF74"/>
<evidence type="ECO:0000256" key="7">
    <source>
        <dbReference type="ARBA" id="ARBA00023170"/>
    </source>
</evidence>
<evidence type="ECO:0000313" key="14">
    <source>
        <dbReference type="Proteomes" id="UP001159428"/>
    </source>
</evidence>
<dbReference type="PANTHER" id="PTHR18945">
    <property type="entry name" value="NEUROTRANSMITTER GATED ION CHANNEL"/>
    <property type="match status" value="1"/>
</dbReference>
<dbReference type="Proteomes" id="UP001159428">
    <property type="component" value="Unassembled WGS sequence"/>
</dbReference>
<evidence type="ECO:0000256" key="5">
    <source>
        <dbReference type="ARBA" id="ARBA00023065"/>
    </source>
</evidence>
<evidence type="ECO:0000256" key="8">
    <source>
        <dbReference type="ARBA" id="ARBA00023286"/>
    </source>
</evidence>
<keyword evidence="14" id="KW-1185">Reference proteome</keyword>
<dbReference type="InterPro" id="IPR018000">
    <property type="entry name" value="Neurotransmitter_ion_chnl_CS"/>
</dbReference>
<dbReference type="GO" id="GO:0045211">
    <property type="term" value="C:postsynaptic membrane"/>
    <property type="evidence" value="ECO:0007669"/>
    <property type="project" value="InterPro"/>
</dbReference>
<name>A0AAU9XF74_9CNID</name>
<dbReference type="PRINTS" id="PR00254">
    <property type="entry name" value="NICOTINICR"/>
</dbReference>
<dbReference type="Pfam" id="PF02931">
    <property type="entry name" value="Neur_chan_LBD"/>
    <property type="match status" value="1"/>
</dbReference>
<dbReference type="InterPro" id="IPR006201">
    <property type="entry name" value="Neur_channel"/>
</dbReference>
<dbReference type="Gene3D" id="2.70.170.10">
    <property type="entry name" value="Neurotransmitter-gated ion-channel ligand-binding domain"/>
    <property type="match status" value="1"/>
</dbReference>
<keyword evidence="1 11" id="KW-0813">Transport</keyword>
<dbReference type="EMBL" id="CALNXJ010000039">
    <property type="protein sequence ID" value="CAH3144296.1"/>
    <property type="molecule type" value="Genomic_DNA"/>
</dbReference>
<keyword evidence="6 11" id="KW-0472">Membrane</keyword>
<dbReference type="FunFam" id="2.70.170.10:FF:000030">
    <property type="entry name" value="AcetylCholine Receptor"/>
    <property type="match status" value="1"/>
</dbReference>
<sequence length="237" mass="27730">MSHLMLCSINVCTKVTNMLFMFILKMTIEIHIIAVFMTSLVIIFTTEASLWDEQRLIHDLFQNYSKFSRPVVNRNDQVVVTFRAKLKQIIDLKDNEQLLQVILYTYQEWTNPLLTWNASLYGGTEEINVDASMVWVPDIVLYNSAEFTFSGGTHKYKTDVVIYWNGSTIWLAPAMFITVCHLDVRYFPFDDQKCPMKFGSWTHDETRLDMRILTNASSDDIYTEHGEWQLLGLEQKR</sequence>
<keyword evidence="11" id="KW-1133">Transmembrane helix</keyword>
<dbReference type="InterPro" id="IPR002394">
    <property type="entry name" value="Nicotinic_acetylcholine_rcpt"/>
</dbReference>
<keyword evidence="3 11" id="KW-0812">Transmembrane</keyword>
<keyword evidence="4" id="KW-0770">Synapse</keyword>
<reference evidence="13 14" key="1">
    <citation type="submission" date="2022-05" db="EMBL/GenBank/DDBJ databases">
        <authorList>
            <consortium name="Genoscope - CEA"/>
            <person name="William W."/>
        </authorList>
    </citation>
    <scope>NUCLEOTIDE SEQUENCE [LARGE SCALE GENOMIC DNA]</scope>
</reference>
<evidence type="ECO:0000256" key="4">
    <source>
        <dbReference type="ARBA" id="ARBA00023018"/>
    </source>
</evidence>
<evidence type="ECO:0000256" key="1">
    <source>
        <dbReference type="ARBA" id="ARBA00022448"/>
    </source>
</evidence>
<evidence type="ECO:0000256" key="11">
    <source>
        <dbReference type="RuleBase" id="RU000687"/>
    </source>
</evidence>
<keyword evidence="8" id="KW-1071">Ligand-gated ion channel</keyword>
<feature type="domain" description="Neurotransmitter-gated ion-channel ligand-binding" evidence="12">
    <location>
        <begin position="53"/>
        <end position="233"/>
    </location>
</feature>
<dbReference type="SUPFAM" id="SSF63712">
    <property type="entry name" value="Nicotinic receptor ligand binding domain-like"/>
    <property type="match status" value="1"/>
</dbReference>